<dbReference type="SUPFAM" id="SSF88659">
    <property type="entry name" value="Sigma3 and sigma4 domains of RNA polymerase sigma factors"/>
    <property type="match status" value="1"/>
</dbReference>
<dbReference type="RefSeq" id="WP_012828416.1">
    <property type="nucleotide sequence ID" value="NC_013440.1"/>
</dbReference>
<dbReference type="Gene3D" id="1.10.1740.10">
    <property type="match status" value="1"/>
</dbReference>
<dbReference type="InterPro" id="IPR013249">
    <property type="entry name" value="RNA_pol_sigma70_r4_t2"/>
</dbReference>
<dbReference type="CDD" id="cd06171">
    <property type="entry name" value="Sigma70_r4"/>
    <property type="match status" value="1"/>
</dbReference>
<feature type="compositionally biased region" description="Basic and acidic residues" evidence="6">
    <location>
        <begin position="193"/>
        <end position="208"/>
    </location>
</feature>
<dbReference type="STRING" id="502025.Hoch_3314"/>
<dbReference type="Gene3D" id="1.10.10.10">
    <property type="entry name" value="Winged helix-like DNA-binding domain superfamily/Winged helix DNA-binding domain"/>
    <property type="match status" value="1"/>
</dbReference>
<dbReference type="InterPro" id="IPR014284">
    <property type="entry name" value="RNA_pol_sigma-70_dom"/>
</dbReference>
<evidence type="ECO:0000313" key="9">
    <source>
        <dbReference type="EMBL" id="ACY15816.1"/>
    </source>
</evidence>
<feature type="region of interest" description="Disordered" evidence="6">
    <location>
        <begin position="191"/>
        <end position="226"/>
    </location>
</feature>
<dbReference type="OrthoDB" id="5516450at2"/>
<dbReference type="KEGG" id="hoh:Hoch_3314"/>
<reference evidence="9 10" key="1">
    <citation type="journal article" date="2010" name="Stand. Genomic Sci.">
        <title>Complete genome sequence of Haliangium ochraceum type strain (SMP-2).</title>
        <authorList>
            <consortium name="US DOE Joint Genome Institute (JGI-PGF)"/>
            <person name="Ivanova N."/>
            <person name="Daum C."/>
            <person name="Lang E."/>
            <person name="Abt B."/>
            <person name="Kopitz M."/>
            <person name="Saunders E."/>
            <person name="Lapidus A."/>
            <person name="Lucas S."/>
            <person name="Glavina Del Rio T."/>
            <person name="Nolan M."/>
            <person name="Tice H."/>
            <person name="Copeland A."/>
            <person name="Cheng J.F."/>
            <person name="Chen F."/>
            <person name="Bruce D."/>
            <person name="Goodwin L."/>
            <person name="Pitluck S."/>
            <person name="Mavromatis K."/>
            <person name="Pati A."/>
            <person name="Mikhailova N."/>
            <person name="Chen A."/>
            <person name="Palaniappan K."/>
            <person name="Land M."/>
            <person name="Hauser L."/>
            <person name="Chang Y.J."/>
            <person name="Jeffries C.D."/>
            <person name="Detter J.C."/>
            <person name="Brettin T."/>
            <person name="Rohde M."/>
            <person name="Goker M."/>
            <person name="Bristow J."/>
            <person name="Markowitz V."/>
            <person name="Eisen J.A."/>
            <person name="Hugenholtz P."/>
            <person name="Kyrpides N.C."/>
            <person name="Klenk H.P."/>
        </authorList>
    </citation>
    <scope>NUCLEOTIDE SEQUENCE [LARGE SCALE GENOMIC DNA]</scope>
    <source>
        <strain evidence="10">DSM 14365 / CIP 107738 / JCM 11303 / AJ 13395 / SMP-2</strain>
    </source>
</reference>
<organism evidence="9 10">
    <name type="scientific">Haliangium ochraceum (strain DSM 14365 / JCM 11303 / SMP-2)</name>
    <dbReference type="NCBI Taxonomy" id="502025"/>
    <lineage>
        <taxon>Bacteria</taxon>
        <taxon>Pseudomonadati</taxon>
        <taxon>Myxococcota</taxon>
        <taxon>Polyangia</taxon>
        <taxon>Haliangiales</taxon>
        <taxon>Kofleriaceae</taxon>
        <taxon>Haliangium</taxon>
    </lineage>
</organism>
<name>D0LTX2_HALO1</name>
<dbReference type="eggNOG" id="COG1595">
    <property type="taxonomic scope" value="Bacteria"/>
</dbReference>
<dbReference type="EMBL" id="CP001804">
    <property type="protein sequence ID" value="ACY15816.1"/>
    <property type="molecule type" value="Genomic_DNA"/>
</dbReference>
<dbReference type="NCBIfam" id="TIGR02937">
    <property type="entry name" value="sigma70-ECF"/>
    <property type="match status" value="1"/>
</dbReference>
<feature type="domain" description="RNA polymerase sigma factor 70 region 4 type 2" evidence="8">
    <location>
        <begin position="135"/>
        <end position="187"/>
    </location>
</feature>
<dbReference type="GO" id="GO:0006352">
    <property type="term" value="P:DNA-templated transcription initiation"/>
    <property type="evidence" value="ECO:0007669"/>
    <property type="project" value="InterPro"/>
</dbReference>
<evidence type="ECO:0000256" key="4">
    <source>
        <dbReference type="ARBA" id="ARBA00023125"/>
    </source>
</evidence>
<dbReference type="PANTHER" id="PTHR43133:SF8">
    <property type="entry name" value="RNA POLYMERASE SIGMA FACTOR HI_1459-RELATED"/>
    <property type="match status" value="1"/>
</dbReference>
<dbReference type="InterPro" id="IPR036388">
    <property type="entry name" value="WH-like_DNA-bd_sf"/>
</dbReference>
<proteinExistence type="inferred from homology"/>
<dbReference type="Pfam" id="PF04542">
    <property type="entry name" value="Sigma70_r2"/>
    <property type="match status" value="1"/>
</dbReference>
<protein>
    <submittedName>
        <fullName evidence="9">RNA polymerase, sigma-24 subunit, ECF subfamily</fullName>
    </submittedName>
</protein>
<dbReference type="InterPro" id="IPR007627">
    <property type="entry name" value="RNA_pol_sigma70_r2"/>
</dbReference>
<gene>
    <name evidence="9" type="ordered locus">Hoch_3314</name>
</gene>
<evidence type="ECO:0000256" key="6">
    <source>
        <dbReference type="SAM" id="MobiDB-lite"/>
    </source>
</evidence>
<evidence type="ECO:0000313" key="10">
    <source>
        <dbReference type="Proteomes" id="UP000001880"/>
    </source>
</evidence>
<dbReference type="GO" id="GO:0016987">
    <property type="term" value="F:sigma factor activity"/>
    <property type="evidence" value="ECO:0007669"/>
    <property type="project" value="UniProtKB-KW"/>
</dbReference>
<sequence length="226" mass="24489">MSSARPPAPAEVCATVAEPAIDPRVTAAASGDRAAAQELLTELMPRVRNLVRYLVRGDREVDDIAQEALIAIARGFASFRGEGALSAWADRITARVTFAHLRRARRDPAQVTSVAADLAAVPHPGAGPDQYASRRELVGLLDEVSDEQRHALVLHHALGLSVPEIAASLEISPETVRSRLRLGKAKLRALRQQQRDDDEARAAHRDASADDAEGIVRTATRRELRP</sequence>
<dbReference type="GO" id="GO:0003677">
    <property type="term" value="F:DNA binding"/>
    <property type="evidence" value="ECO:0007669"/>
    <property type="project" value="UniProtKB-KW"/>
</dbReference>
<keyword evidence="5" id="KW-0804">Transcription</keyword>
<evidence type="ECO:0000256" key="1">
    <source>
        <dbReference type="ARBA" id="ARBA00010641"/>
    </source>
</evidence>
<dbReference type="Proteomes" id="UP000001880">
    <property type="component" value="Chromosome"/>
</dbReference>
<keyword evidence="10" id="KW-1185">Reference proteome</keyword>
<keyword evidence="4" id="KW-0238">DNA-binding</keyword>
<dbReference type="InterPro" id="IPR013324">
    <property type="entry name" value="RNA_pol_sigma_r3/r4-like"/>
</dbReference>
<evidence type="ECO:0000256" key="2">
    <source>
        <dbReference type="ARBA" id="ARBA00023015"/>
    </source>
</evidence>
<dbReference type="HOGENOM" id="CLU_047691_11_1_7"/>
<dbReference type="SUPFAM" id="SSF88946">
    <property type="entry name" value="Sigma2 domain of RNA polymerase sigma factors"/>
    <property type="match status" value="1"/>
</dbReference>
<feature type="domain" description="RNA polymerase sigma-70 region 2" evidence="7">
    <location>
        <begin position="40"/>
        <end position="106"/>
    </location>
</feature>
<dbReference type="InterPro" id="IPR013325">
    <property type="entry name" value="RNA_pol_sigma_r2"/>
</dbReference>
<evidence type="ECO:0000259" key="7">
    <source>
        <dbReference type="Pfam" id="PF04542"/>
    </source>
</evidence>
<evidence type="ECO:0000259" key="8">
    <source>
        <dbReference type="Pfam" id="PF08281"/>
    </source>
</evidence>
<dbReference type="AlphaFoldDB" id="D0LTX2"/>
<dbReference type="Pfam" id="PF08281">
    <property type="entry name" value="Sigma70_r4_2"/>
    <property type="match status" value="1"/>
</dbReference>
<comment type="similarity">
    <text evidence="1">Belongs to the sigma-70 factor family. ECF subfamily.</text>
</comment>
<dbReference type="InterPro" id="IPR039425">
    <property type="entry name" value="RNA_pol_sigma-70-like"/>
</dbReference>
<evidence type="ECO:0000256" key="5">
    <source>
        <dbReference type="ARBA" id="ARBA00023163"/>
    </source>
</evidence>
<dbReference type="PANTHER" id="PTHR43133">
    <property type="entry name" value="RNA POLYMERASE ECF-TYPE SIGMA FACTO"/>
    <property type="match status" value="1"/>
</dbReference>
<evidence type="ECO:0000256" key="3">
    <source>
        <dbReference type="ARBA" id="ARBA00023082"/>
    </source>
</evidence>
<accession>D0LTX2</accession>
<keyword evidence="2" id="KW-0805">Transcription regulation</keyword>
<keyword evidence="3" id="KW-0731">Sigma factor</keyword>